<protein>
    <submittedName>
        <fullName evidence="1">Uncharacterized protein</fullName>
    </submittedName>
</protein>
<evidence type="ECO:0000313" key="1">
    <source>
        <dbReference type="EMBL" id="QTL98699.1"/>
    </source>
</evidence>
<accession>A0A8A7KGR7</accession>
<name>A0A8A7KGR7_9FIRM</name>
<reference evidence="1" key="1">
    <citation type="submission" date="2019-12" db="EMBL/GenBank/DDBJ databases">
        <authorList>
            <person name="zhang j."/>
            <person name="sun C.M."/>
        </authorList>
    </citation>
    <scope>NUCLEOTIDE SEQUENCE</scope>
    <source>
        <strain evidence="1">NS-1</strain>
    </source>
</reference>
<keyword evidence="2" id="KW-1185">Reference proteome</keyword>
<organism evidence="1 2">
    <name type="scientific">Iocasia fonsfrigidae</name>
    <dbReference type="NCBI Taxonomy" id="2682810"/>
    <lineage>
        <taxon>Bacteria</taxon>
        <taxon>Bacillati</taxon>
        <taxon>Bacillota</taxon>
        <taxon>Clostridia</taxon>
        <taxon>Halanaerobiales</taxon>
        <taxon>Halanaerobiaceae</taxon>
        <taxon>Iocasia</taxon>
    </lineage>
</organism>
<gene>
    <name evidence="1" type="ORF">GM661_12350</name>
</gene>
<sequence length="102" mass="12406">MDGNFFVLLFLIGYNSNRQKQIKYNIILSYTDYINKRRVIMGIRRMAYRLPEIKYNKVEEKLAEQGIEFDEFLDRTIELYLNEKLDPKLDSEGWGRWMEENN</sequence>
<dbReference type="KEGG" id="ifn:GM661_12350"/>
<dbReference type="EMBL" id="CP046640">
    <property type="protein sequence ID" value="QTL98699.1"/>
    <property type="molecule type" value="Genomic_DNA"/>
</dbReference>
<dbReference type="Proteomes" id="UP000665020">
    <property type="component" value="Chromosome"/>
</dbReference>
<proteinExistence type="predicted"/>
<evidence type="ECO:0000313" key="2">
    <source>
        <dbReference type="Proteomes" id="UP000665020"/>
    </source>
</evidence>
<dbReference type="AlphaFoldDB" id="A0A8A7KGR7"/>